<keyword evidence="4" id="KW-1185">Reference proteome</keyword>
<dbReference type="InParanoid" id="A0A1Y2DVF4"/>
<dbReference type="STRING" id="1141098.A0A1Y2DVF4"/>
<dbReference type="InterPro" id="IPR050282">
    <property type="entry name" value="Cycloisomerase_2"/>
</dbReference>
<feature type="chain" id="PRO_5013186441" evidence="2">
    <location>
        <begin position="18"/>
        <end position="396"/>
    </location>
</feature>
<reference evidence="3 4" key="1">
    <citation type="submission" date="2016-07" db="EMBL/GenBank/DDBJ databases">
        <title>Pervasive Adenine N6-methylation of Active Genes in Fungi.</title>
        <authorList>
            <consortium name="DOE Joint Genome Institute"/>
            <person name="Mondo S.J."/>
            <person name="Dannebaum R.O."/>
            <person name="Kuo R.C."/>
            <person name="Labutti K."/>
            <person name="Haridas S."/>
            <person name="Kuo A."/>
            <person name="Salamov A."/>
            <person name="Ahrendt S.R."/>
            <person name="Lipzen A."/>
            <person name="Sullivan W."/>
            <person name="Andreopoulos W.B."/>
            <person name="Clum A."/>
            <person name="Lindquist E."/>
            <person name="Daum C."/>
            <person name="Ramamoorthy G.K."/>
            <person name="Gryganskyi A."/>
            <person name="Culley D."/>
            <person name="Magnuson J.K."/>
            <person name="James T.Y."/>
            <person name="O'Malley M.A."/>
            <person name="Stajich J.E."/>
            <person name="Spatafora J.W."/>
            <person name="Visel A."/>
            <person name="Grigoriev I.V."/>
        </authorList>
    </citation>
    <scope>NUCLEOTIDE SEQUENCE [LARGE SCALE GENOMIC DNA]</scope>
    <source>
        <strain evidence="3 4">CBS 129021</strain>
    </source>
</reference>
<feature type="signal peptide" evidence="2">
    <location>
        <begin position="1"/>
        <end position="17"/>
    </location>
</feature>
<accession>A0A1Y2DVF4</accession>
<protein>
    <submittedName>
        <fullName evidence="3">Lactonase, 7-bladed beta-propeller-domain-containing protein</fullName>
    </submittedName>
</protein>
<dbReference type="InterPro" id="IPR019405">
    <property type="entry name" value="Lactonase_7-beta_prop"/>
</dbReference>
<evidence type="ECO:0000313" key="4">
    <source>
        <dbReference type="Proteomes" id="UP000193689"/>
    </source>
</evidence>
<dbReference type="SUPFAM" id="SSF75011">
    <property type="entry name" value="3-carboxy-cis,cis-mucoante lactonizing enzyme"/>
    <property type="match status" value="1"/>
</dbReference>
<organism evidence="3 4">
    <name type="scientific">Pseudomassariella vexata</name>
    <dbReference type="NCBI Taxonomy" id="1141098"/>
    <lineage>
        <taxon>Eukaryota</taxon>
        <taxon>Fungi</taxon>
        <taxon>Dikarya</taxon>
        <taxon>Ascomycota</taxon>
        <taxon>Pezizomycotina</taxon>
        <taxon>Sordariomycetes</taxon>
        <taxon>Xylariomycetidae</taxon>
        <taxon>Amphisphaeriales</taxon>
        <taxon>Pseudomassariaceae</taxon>
        <taxon>Pseudomassariella</taxon>
    </lineage>
</organism>
<sequence length="396" mass="42516">MVGLLPYILAALGLASAFPLIPRQNNTGTERKLLVSTNNLILPFYFKDNTFIQSQANTTLPQVTPSWLALKEPNLLYAVDENTNATMLFNFDEVAHAVSKEPVASANGSVGTVSLAFNQDKTRLLGASYGGGAVDVWDISSDHHLKLIKSVALEVPGSNAHQALLDPSGRFFVVNDLGGHKIYIIDSKDDKYEIISSYDTPDQTGPRHGAWIKSAGAGNSSSPSDLATHYAVVCEVGNRVLLYKVGSDNGIPVLTLVDNVSTFGDAFPPTTPESAAAGELVVASNQKDIYVSNRITGNETDSISHFALEDYSLRFVDQVSSMGTKPRMMSLSADESILFSSNQNGTNGLVAYKRCQSSGSLDEEPLAVYDNSNFPLVDGQVAGPMFVMEVPVLSKQ</sequence>
<dbReference type="Gene3D" id="2.130.10.10">
    <property type="entry name" value="YVTN repeat-like/Quinoprotein amine dehydrogenase"/>
    <property type="match status" value="1"/>
</dbReference>
<dbReference type="Proteomes" id="UP000193689">
    <property type="component" value="Unassembled WGS sequence"/>
</dbReference>
<name>A0A1Y2DVF4_9PEZI</name>
<dbReference type="InterPro" id="IPR015943">
    <property type="entry name" value="WD40/YVTN_repeat-like_dom_sf"/>
</dbReference>
<keyword evidence="2" id="KW-0732">Signal</keyword>
<comment type="similarity">
    <text evidence="1">Belongs to the cycloisomerase 2 family.</text>
</comment>
<dbReference type="GO" id="GO:0017057">
    <property type="term" value="F:6-phosphogluconolactonase activity"/>
    <property type="evidence" value="ECO:0007669"/>
    <property type="project" value="TreeGrafter"/>
</dbReference>
<dbReference type="Pfam" id="PF10282">
    <property type="entry name" value="Lactonase"/>
    <property type="match status" value="1"/>
</dbReference>
<dbReference type="RefSeq" id="XP_040714927.1">
    <property type="nucleotide sequence ID" value="XM_040858436.1"/>
</dbReference>
<dbReference type="GeneID" id="63774648"/>
<dbReference type="OrthoDB" id="9972196at2759"/>
<dbReference type="PANTHER" id="PTHR30344:SF1">
    <property type="entry name" value="6-PHOSPHOGLUCONOLACTONASE"/>
    <property type="match status" value="1"/>
</dbReference>
<gene>
    <name evidence="3" type="ORF">BCR38DRAFT_410210</name>
</gene>
<dbReference type="EMBL" id="MCFJ01000008">
    <property type="protein sequence ID" value="ORY63270.1"/>
    <property type="molecule type" value="Genomic_DNA"/>
</dbReference>
<proteinExistence type="inferred from homology"/>
<dbReference type="PANTHER" id="PTHR30344">
    <property type="entry name" value="6-PHOSPHOGLUCONOLACTONASE-RELATED"/>
    <property type="match status" value="1"/>
</dbReference>
<evidence type="ECO:0000313" key="3">
    <source>
        <dbReference type="EMBL" id="ORY63270.1"/>
    </source>
</evidence>
<evidence type="ECO:0000256" key="1">
    <source>
        <dbReference type="ARBA" id="ARBA00005564"/>
    </source>
</evidence>
<evidence type="ECO:0000256" key="2">
    <source>
        <dbReference type="SAM" id="SignalP"/>
    </source>
</evidence>
<dbReference type="AlphaFoldDB" id="A0A1Y2DVF4"/>
<comment type="caution">
    <text evidence="3">The sequence shown here is derived from an EMBL/GenBank/DDBJ whole genome shotgun (WGS) entry which is preliminary data.</text>
</comment>